<evidence type="ECO:0000259" key="14">
    <source>
        <dbReference type="Pfam" id="PF02770"/>
    </source>
</evidence>
<dbReference type="InterPro" id="IPR009100">
    <property type="entry name" value="AcylCoA_DH/oxidase_NM_dom_sf"/>
</dbReference>
<comment type="catalytic activity">
    <reaction evidence="11">
        <text>dibenzothiophene + FMNH2 + O2 = dibenzothiophene 5-oxide + FMN + H2O + H(+)</text>
        <dbReference type="Rhea" id="RHEA:49076"/>
        <dbReference type="ChEBI" id="CHEBI:15377"/>
        <dbReference type="ChEBI" id="CHEBI:15378"/>
        <dbReference type="ChEBI" id="CHEBI:15379"/>
        <dbReference type="ChEBI" id="CHEBI:23681"/>
        <dbReference type="ChEBI" id="CHEBI:23683"/>
        <dbReference type="ChEBI" id="CHEBI:57618"/>
        <dbReference type="ChEBI" id="CHEBI:58210"/>
    </reaction>
</comment>
<accession>A0ABR7YXP2</accession>
<comment type="catalytic activity">
    <reaction evidence="12">
        <text>dibenzothiophene 5-oxide + FMNH2 + O2 = dibenzothiophene 5,5-dioxide + FMN + H2O + H(+)</text>
        <dbReference type="Rhea" id="RHEA:49080"/>
        <dbReference type="ChEBI" id="CHEBI:15377"/>
        <dbReference type="ChEBI" id="CHEBI:15378"/>
        <dbReference type="ChEBI" id="CHEBI:15379"/>
        <dbReference type="ChEBI" id="CHEBI:23683"/>
        <dbReference type="ChEBI" id="CHEBI:57618"/>
        <dbReference type="ChEBI" id="CHEBI:58210"/>
        <dbReference type="ChEBI" id="CHEBI:90356"/>
    </reaction>
</comment>
<dbReference type="SUPFAM" id="SSF56645">
    <property type="entry name" value="Acyl-CoA dehydrogenase NM domain-like"/>
    <property type="match status" value="1"/>
</dbReference>
<dbReference type="SUPFAM" id="SSF47203">
    <property type="entry name" value="Acyl-CoA dehydrogenase C-terminal domain-like"/>
    <property type="match status" value="1"/>
</dbReference>
<dbReference type="InterPro" id="IPR036250">
    <property type="entry name" value="AcylCo_DH-like_C"/>
</dbReference>
<proteinExistence type="inferred from homology"/>
<evidence type="ECO:0000256" key="3">
    <source>
        <dbReference type="ARBA" id="ARBA00022643"/>
    </source>
</evidence>
<keyword evidence="18" id="KW-1185">Reference proteome</keyword>
<dbReference type="InterPro" id="IPR013107">
    <property type="entry name" value="Acyl-CoA_DH_C"/>
</dbReference>
<keyword evidence="3" id="KW-0288">FMN</keyword>
<feature type="domain" description="Acyl-CoA dehydrogenase/oxidase N-terminal" evidence="15">
    <location>
        <begin position="6"/>
        <end position="120"/>
    </location>
</feature>
<dbReference type="CDD" id="cd00567">
    <property type="entry name" value="ACAD"/>
    <property type="match status" value="1"/>
</dbReference>
<comment type="subcellular location">
    <subcellularLocation>
        <location evidence="1">Cytoplasm</location>
    </subcellularLocation>
</comment>
<evidence type="ECO:0000259" key="15">
    <source>
        <dbReference type="Pfam" id="PF02771"/>
    </source>
</evidence>
<comment type="similarity">
    <text evidence="8">Belongs to the DszC flavin monooxygenase family.</text>
</comment>
<dbReference type="EMBL" id="JAAOCA010000004">
    <property type="protein sequence ID" value="MBD1597945.1"/>
    <property type="molecule type" value="Genomic_DNA"/>
</dbReference>
<protein>
    <recommendedName>
        <fullName evidence="10">Dibenzothiophene monooxygenase</fullName>
        <ecNumber evidence="9">1.14.14.21</ecNumber>
    </recommendedName>
</protein>
<comment type="caution">
    <text evidence="17">The sequence shown here is derived from an EMBL/GenBank/DDBJ whole genome shotgun (WGS) entry which is preliminary data.</text>
</comment>
<evidence type="ECO:0000256" key="2">
    <source>
        <dbReference type="ARBA" id="ARBA00022630"/>
    </source>
</evidence>
<organism evidence="17 18">
    <name type="scientific">Pseudomonas typographi</name>
    <dbReference type="NCBI Taxonomy" id="2715964"/>
    <lineage>
        <taxon>Bacteria</taxon>
        <taxon>Pseudomonadati</taxon>
        <taxon>Pseudomonadota</taxon>
        <taxon>Gammaproteobacteria</taxon>
        <taxon>Pseudomonadales</taxon>
        <taxon>Pseudomonadaceae</taxon>
        <taxon>Pseudomonas</taxon>
    </lineage>
</organism>
<evidence type="ECO:0000256" key="6">
    <source>
        <dbReference type="ARBA" id="ARBA00023033"/>
    </source>
</evidence>
<dbReference type="PANTHER" id="PTHR43884">
    <property type="entry name" value="ACYL-COA DEHYDROGENASE"/>
    <property type="match status" value="1"/>
</dbReference>
<dbReference type="Gene3D" id="1.10.540.10">
    <property type="entry name" value="Acyl-CoA dehydrogenase/oxidase, N-terminal domain"/>
    <property type="match status" value="1"/>
</dbReference>
<dbReference type="RefSeq" id="WP_190417765.1">
    <property type="nucleotide sequence ID" value="NZ_JAAOCA010000004.1"/>
</dbReference>
<sequence length="388" mass="42298">MDFDFTPRQQEIYDIVGDLGMNRFGPRALALEAAGHSPVENFKDLFDAGLNGGGISKEWGGIGGGALGEDPLAALLVVEQTARYCMSTAQCVSLHYNLSHRLEAVGTAEQKARIIPGIIQQGHLVNGTASEPGRTARGLYNLQTTAEKVDGGWVINGHKNYGTIADIAHYNIVSAVIKGGTVPEDHMTFMIPVDAPGFTIIADTWNPFGMRAAYSPDLLLKDCFVADHNVLGPPGETASSRWQAKAHLGFAAQYLGGCEGVFDFLVDYLPKRGTANDSYTQLRLGEIRIAIDATRWLVYRASWLWQKKAFAQAELFSMNAKHQALQTTRLVIDRAAQIAGSSALNADTVLARHIRDLRYQSLHENLDKTAATVGKFHLGQQFDVTARL</sequence>
<dbReference type="PIRSF" id="PIRSF016578">
    <property type="entry name" value="HsaA"/>
    <property type="match status" value="1"/>
</dbReference>
<keyword evidence="6" id="KW-0503">Monooxygenase</keyword>
<evidence type="ECO:0000256" key="1">
    <source>
        <dbReference type="ARBA" id="ARBA00004496"/>
    </source>
</evidence>
<feature type="domain" description="Acyl-CoA dehydrogenase C-terminal" evidence="16">
    <location>
        <begin position="248"/>
        <end position="366"/>
    </location>
</feature>
<evidence type="ECO:0000256" key="10">
    <source>
        <dbReference type="ARBA" id="ARBA00034345"/>
    </source>
</evidence>
<evidence type="ECO:0000256" key="13">
    <source>
        <dbReference type="ARBA" id="ARBA00049456"/>
    </source>
</evidence>
<evidence type="ECO:0000256" key="8">
    <source>
        <dbReference type="ARBA" id="ARBA00034317"/>
    </source>
</evidence>
<reference evidence="17 18" key="1">
    <citation type="journal article" date="2020" name="Insects">
        <title>Bacteria Belonging to Pseudomonas typographi sp. nov. from the Bark Beetle Ips typographus Have Genomic Potential to Aid in the Host Ecology.</title>
        <authorList>
            <person name="Peral-Aranega E."/>
            <person name="Saati-Santamaria Z."/>
            <person name="Kolarik M."/>
            <person name="Rivas R."/>
            <person name="Garcia-Fraile P."/>
        </authorList>
    </citation>
    <scope>NUCLEOTIDE SEQUENCE [LARGE SCALE GENOMIC DNA]</scope>
    <source>
        <strain evidence="17 18">CA3A</strain>
    </source>
</reference>
<evidence type="ECO:0000313" key="18">
    <source>
        <dbReference type="Proteomes" id="UP000805841"/>
    </source>
</evidence>
<keyword evidence="2" id="KW-0285">Flavoprotein</keyword>
<evidence type="ECO:0000259" key="16">
    <source>
        <dbReference type="Pfam" id="PF08028"/>
    </source>
</evidence>
<evidence type="ECO:0000256" key="12">
    <source>
        <dbReference type="ARBA" id="ARBA00048445"/>
    </source>
</evidence>
<dbReference type="EC" id="1.14.14.21" evidence="9"/>
<dbReference type="Gene3D" id="2.40.110.10">
    <property type="entry name" value="Butyryl-CoA Dehydrogenase, subunit A, domain 2"/>
    <property type="match status" value="1"/>
</dbReference>
<feature type="domain" description="Acyl-CoA oxidase/dehydrogenase middle" evidence="14">
    <location>
        <begin position="130"/>
        <end position="223"/>
    </location>
</feature>
<dbReference type="Pfam" id="PF08028">
    <property type="entry name" value="Acyl-CoA_dh_2"/>
    <property type="match status" value="1"/>
</dbReference>
<comment type="pathway">
    <text evidence="7">Sulfur metabolism; dibenzothiophene degradation.</text>
</comment>
<dbReference type="InterPro" id="IPR006091">
    <property type="entry name" value="Acyl-CoA_Oxase/DH_mid-dom"/>
</dbReference>
<evidence type="ECO:0000256" key="11">
    <source>
        <dbReference type="ARBA" id="ARBA00047859"/>
    </source>
</evidence>
<dbReference type="Pfam" id="PF02771">
    <property type="entry name" value="Acyl-CoA_dh_N"/>
    <property type="match status" value="1"/>
</dbReference>
<name>A0ABR7YXP2_9PSED</name>
<evidence type="ECO:0000313" key="17">
    <source>
        <dbReference type="EMBL" id="MBD1597945.1"/>
    </source>
</evidence>
<evidence type="ECO:0000256" key="5">
    <source>
        <dbReference type="ARBA" id="ARBA00023002"/>
    </source>
</evidence>
<dbReference type="InterPro" id="IPR013786">
    <property type="entry name" value="AcylCoA_DH/ox_N"/>
</dbReference>
<keyword evidence="4" id="KW-0547">Nucleotide-binding</keyword>
<evidence type="ECO:0000256" key="4">
    <source>
        <dbReference type="ARBA" id="ARBA00022741"/>
    </source>
</evidence>
<dbReference type="InterPro" id="IPR046373">
    <property type="entry name" value="Acyl-CoA_Oxase/DH_mid-dom_sf"/>
</dbReference>
<evidence type="ECO:0000256" key="7">
    <source>
        <dbReference type="ARBA" id="ARBA00034307"/>
    </source>
</evidence>
<keyword evidence="5" id="KW-0560">Oxidoreductase</keyword>
<dbReference type="PANTHER" id="PTHR43884:SF12">
    <property type="entry name" value="ISOVALERYL-COA DEHYDROGENASE, MITOCHONDRIAL-RELATED"/>
    <property type="match status" value="1"/>
</dbReference>
<dbReference type="InterPro" id="IPR037069">
    <property type="entry name" value="AcylCoA_DH/ox_N_sf"/>
</dbReference>
<evidence type="ECO:0000256" key="9">
    <source>
        <dbReference type="ARBA" id="ARBA00034328"/>
    </source>
</evidence>
<comment type="catalytic activity">
    <reaction evidence="13">
        <text>dibenzothiophene + 2 FMNH2 + 2 O2 = dibenzothiophene 5,5-dioxide + 2 FMN + 2 H2O + 2 H(+)</text>
        <dbReference type="Rhea" id="RHEA:49072"/>
        <dbReference type="ChEBI" id="CHEBI:15377"/>
        <dbReference type="ChEBI" id="CHEBI:15378"/>
        <dbReference type="ChEBI" id="CHEBI:15379"/>
        <dbReference type="ChEBI" id="CHEBI:23681"/>
        <dbReference type="ChEBI" id="CHEBI:57618"/>
        <dbReference type="ChEBI" id="CHEBI:58210"/>
        <dbReference type="ChEBI" id="CHEBI:90356"/>
        <dbReference type="EC" id="1.14.14.21"/>
    </reaction>
</comment>
<gene>
    <name evidence="17" type="ORF">HAQ05_04335</name>
</gene>
<dbReference type="Pfam" id="PF02770">
    <property type="entry name" value="Acyl-CoA_dh_M"/>
    <property type="match status" value="1"/>
</dbReference>
<dbReference type="Gene3D" id="1.20.140.10">
    <property type="entry name" value="Butyryl-CoA Dehydrogenase, subunit A, domain 3"/>
    <property type="match status" value="1"/>
</dbReference>
<dbReference type="Proteomes" id="UP000805841">
    <property type="component" value="Unassembled WGS sequence"/>
</dbReference>